<dbReference type="GO" id="GO:0004664">
    <property type="term" value="F:prephenate dehydratase activity"/>
    <property type="evidence" value="ECO:0007669"/>
    <property type="project" value="UniProtKB-EC"/>
</dbReference>
<dbReference type="PANTHER" id="PTHR21022:SF19">
    <property type="entry name" value="PREPHENATE DEHYDRATASE-RELATED"/>
    <property type="match status" value="1"/>
</dbReference>
<sequence>MSKLENYRKEIDLIDKELVSLFERRMDLAVKVGEYKKENNLPILNEAREKEVIKKNISKLKNINYSNITEEFFEKIMELSRSLQKNIVKEEADESSINKEEMVIGYQGLEGAFSEEAVLKFFNNPKNTKKYEHFEDVFEAIAKKEINYGVLPIENSYTGAISEVYDLLVKYGFYIIGEECVKIDQHLIGIKGAALEEIEEIYSHPQGFHQSKKFLSQFDKVKLIPYYNTAISAKYVADLKDKRKAAIGSRRAAEIYGLEILKEKINDKKDNCTKFIVISRNPNYDKKSDKISVVFSLEDKAGNLYSLLRYFAENNINMIKIESRPNKNESWKYLLYVDFEGNLENEYVRKALSRIEENSRYFRILGSYKSSLK</sequence>
<evidence type="ECO:0000256" key="14">
    <source>
        <dbReference type="ARBA" id="ARBA00023239"/>
    </source>
</evidence>
<dbReference type="InterPro" id="IPR008242">
    <property type="entry name" value="Chor_mutase/pphenate_deHydtase"/>
</dbReference>
<evidence type="ECO:0000256" key="10">
    <source>
        <dbReference type="ARBA" id="ARBA00022605"/>
    </source>
</evidence>
<evidence type="ECO:0000256" key="18">
    <source>
        <dbReference type="ARBA" id="ARBA00047848"/>
    </source>
</evidence>
<evidence type="ECO:0000256" key="17">
    <source>
        <dbReference type="ARBA" id="ARBA00031520"/>
    </source>
</evidence>
<dbReference type="PIRSF" id="PIRSF001500">
    <property type="entry name" value="Chor_mut_pdt_Ppr"/>
    <property type="match status" value="1"/>
</dbReference>
<dbReference type="PANTHER" id="PTHR21022">
    <property type="entry name" value="PREPHENATE DEHYDRATASE P PROTEIN"/>
    <property type="match status" value="1"/>
</dbReference>
<protein>
    <recommendedName>
        <fullName evidence="7">Bifunctional chorismate mutase/prephenate dehydratase</fullName>
        <ecNumber evidence="6">4.2.1.51</ecNumber>
    </recommendedName>
    <alternativeName>
        <fullName evidence="17">Chorismate mutase-prephenate dehydratase</fullName>
    </alternativeName>
    <alternativeName>
        <fullName evidence="8">Prephenate dehydratase</fullName>
    </alternativeName>
    <alternativeName>
        <fullName evidence="16">p-protein</fullName>
    </alternativeName>
</protein>
<keyword evidence="12" id="KW-0584">Phenylalanine biosynthesis</keyword>
<dbReference type="OrthoDB" id="9802281at2"/>
<dbReference type="InterPro" id="IPR036979">
    <property type="entry name" value="CM_dom_sf"/>
</dbReference>
<evidence type="ECO:0000256" key="11">
    <source>
        <dbReference type="ARBA" id="ARBA00023141"/>
    </source>
</evidence>
<evidence type="ECO:0000259" key="22">
    <source>
        <dbReference type="PROSITE" id="PS51671"/>
    </source>
</evidence>
<comment type="function">
    <text evidence="2">Catalyzes the Claisen rearrangement of chorismate to prephenate and the decarboxylation/dehydration of prephenate to phenylpyruvate.</text>
</comment>
<evidence type="ECO:0000256" key="2">
    <source>
        <dbReference type="ARBA" id="ARBA00002364"/>
    </source>
</evidence>
<proteinExistence type="predicted"/>
<evidence type="ECO:0000256" key="4">
    <source>
        <dbReference type="ARBA" id="ARBA00004741"/>
    </source>
</evidence>
<dbReference type="UniPathway" id="UPA00120">
    <property type="reaction ID" value="UER00203"/>
</dbReference>
<evidence type="ECO:0000256" key="13">
    <source>
        <dbReference type="ARBA" id="ARBA00023235"/>
    </source>
</evidence>
<dbReference type="PROSITE" id="PS51168">
    <property type="entry name" value="CHORISMATE_MUT_2"/>
    <property type="match status" value="1"/>
</dbReference>
<dbReference type="NCBIfam" id="TIGR01805">
    <property type="entry name" value="CM_mono_grmpos"/>
    <property type="match status" value="1"/>
</dbReference>
<evidence type="ECO:0000256" key="16">
    <source>
        <dbReference type="ARBA" id="ARBA00031175"/>
    </source>
</evidence>
<dbReference type="PROSITE" id="PS51171">
    <property type="entry name" value="PREPHENATE_DEHYDR_3"/>
    <property type="match status" value="1"/>
</dbReference>
<dbReference type="GO" id="GO:0046417">
    <property type="term" value="P:chorismate metabolic process"/>
    <property type="evidence" value="ECO:0007669"/>
    <property type="project" value="InterPro"/>
</dbReference>
<dbReference type="EC" id="4.2.1.51" evidence="6"/>
<accession>A0A343JD99</accession>
<dbReference type="SUPFAM" id="SSF53850">
    <property type="entry name" value="Periplasmic binding protein-like II"/>
    <property type="match status" value="1"/>
</dbReference>
<dbReference type="UniPathway" id="UPA00121">
    <property type="reaction ID" value="UER00345"/>
</dbReference>
<keyword evidence="9" id="KW-0963">Cytoplasm</keyword>
<gene>
    <name evidence="23" type="ORF">BEN51_08435</name>
</gene>
<comment type="pathway">
    <text evidence="5">Metabolic intermediate biosynthesis; prephenate biosynthesis; prephenate from chorismate: step 1/1.</text>
</comment>
<feature type="site" description="Essential for prephenate dehydratase activity" evidence="19">
    <location>
        <position position="273"/>
    </location>
</feature>
<evidence type="ECO:0000256" key="6">
    <source>
        <dbReference type="ARBA" id="ARBA00013147"/>
    </source>
</evidence>
<evidence type="ECO:0000313" key="23">
    <source>
        <dbReference type="EMBL" id="ASW43507.1"/>
    </source>
</evidence>
<dbReference type="InterPro" id="IPR011279">
    <property type="entry name" value="Chorismate_mutase_GmP"/>
</dbReference>
<dbReference type="Gene3D" id="3.40.190.10">
    <property type="entry name" value="Periplasmic binding protein-like II"/>
    <property type="match status" value="2"/>
</dbReference>
<dbReference type="Gene3D" id="1.20.59.10">
    <property type="entry name" value="Chorismate mutase"/>
    <property type="match status" value="1"/>
</dbReference>
<evidence type="ECO:0000256" key="1">
    <source>
        <dbReference type="ARBA" id="ARBA00000824"/>
    </source>
</evidence>
<feature type="domain" description="Chorismate mutase" evidence="20">
    <location>
        <begin position="1"/>
        <end position="88"/>
    </location>
</feature>
<feature type="domain" description="ACT" evidence="22">
    <location>
        <begin position="292"/>
        <end position="369"/>
    </location>
</feature>
<dbReference type="KEGG" id="cia:BEN51_08435"/>
<comment type="pathway">
    <text evidence="4">Amino-acid biosynthesis; L-phenylalanine biosynthesis; phenylpyruvate from prephenate: step 1/1.</text>
</comment>
<dbReference type="Pfam" id="PF00800">
    <property type="entry name" value="PDT"/>
    <property type="match status" value="1"/>
</dbReference>
<dbReference type="CDD" id="cd04905">
    <property type="entry name" value="ACT_CM-PDT"/>
    <property type="match status" value="1"/>
</dbReference>
<evidence type="ECO:0000313" key="24">
    <source>
        <dbReference type="Proteomes" id="UP000264883"/>
    </source>
</evidence>
<keyword evidence="15" id="KW-0511">Multifunctional enzyme</keyword>
<dbReference type="GO" id="GO:0004106">
    <property type="term" value="F:chorismate mutase activity"/>
    <property type="evidence" value="ECO:0007669"/>
    <property type="project" value="UniProtKB-EC"/>
</dbReference>
<dbReference type="Proteomes" id="UP000264883">
    <property type="component" value="Chromosome"/>
</dbReference>
<dbReference type="CDD" id="cd13631">
    <property type="entry name" value="PBP2_Ct-PDT_like"/>
    <property type="match status" value="1"/>
</dbReference>
<evidence type="ECO:0000256" key="9">
    <source>
        <dbReference type="ARBA" id="ARBA00022490"/>
    </source>
</evidence>
<dbReference type="FunFam" id="3.30.70.260:FF:000012">
    <property type="entry name" value="Prephenate dehydratase"/>
    <property type="match status" value="1"/>
</dbReference>
<name>A0A343JD99_9CLOT</name>
<evidence type="ECO:0000256" key="3">
    <source>
        <dbReference type="ARBA" id="ARBA00004496"/>
    </source>
</evidence>
<evidence type="ECO:0000256" key="7">
    <source>
        <dbReference type="ARBA" id="ARBA00014401"/>
    </source>
</evidence>
<dbReference type="InterPro" id="IPR001086">
    <property type="entry name" value="Preph_deHydtase"/>
</dbReference>
<dbReference type="Gene3D" id="3.30.70.260">
    <property type="match status" value="1"/>
</dbReference>
<keyword evidence="11" id="KW-0057">Aromatic amino acid biosynthesis</keyword>
<keyword evidence="13" id="KW-0413">Isomerase</keyword>
<keyword evidence="14" id="KW-0456">Lyase</keyword>
<comment type="subcellular location">
    <subcellularLocation>
        <location evidence="3">Cytoplasm</location>
    </subcellularLocation>
</comment>
<dbReference type="PROSITE" id="PS51671">
    <property type="entry name" value="ACT"/>
    <property type="match status" value="1"/>
</dbReference>
<dbReference type="InterPro" id="IPR036263">
    <property type="entry name" value="Chorismate_II_sf"/>
</dbReference>
<feature type="domain" description="Prephenate dehydratase" evidence="21">
    <location>
        <begin position="103"/>
        <end position="280"/>
    </location>
</feature>
<dbReference type="GO" id="GO:0009094">
    <property type="term" value="P:L-phenylalanine biosynthetic process"/>
    <property type="evidence" value="ECO:0007669"/>
    <property type="project" value="UniProtKB-UniPathway"/>
</dbReference>
<dbReference type="AlphaFoldDB" id="A0A343JD99"/>
<dbReference type="SUPFAM" id="SSF55021">
    <property type="entry name" value="ACT-like"/>
    <property type="match status" value="1"/>
</dbReference>
<dbReference type="InterPro" id="IPR045865">
    <property type="entry name" value="ACT-like_dom_sf"/>
</dbReference>
<organism evidence="23 24">
    <name type="scientific">Clostridium isatidis</name>
    <dbReference type="NCBI Taxonomy" id="182773"/>
    <lineage>
        <taxon>Bacteria</taxon>
        <taxon>Bacillati</taxon>
        <taxon>Bacillota</taxon>
        <taxon>Clostridia</taxon>
        <taxon>Eubacteriales</taxon>
        <taxon>Clostridiaceae</taxon>
        <taxon>Clostridium</taxon>
    </lineage>
</organism>
<comment type="catalytic activity">
    <reaction evidence="18">
        <text>prephenate + H(+) = 3-phenylpyruvate + CO2 + H2O</text>
        <dbReference type="Rhea" id="RHEA:21648"/>
        <dbReference type="ChEBI" id="CHEBI:15377"/>
        <dbReference type="ChEBI" id="CHEBI:15378"/>
        <dbReference type="ChEBI" id="CHEBI:16526"/>
        <dbReference type="ChEBI" id="CHEBI:18005"/>
        <dbReference type="ChEBI" id="CHEBI:29934"/>
        <dbReference type="EC" id="4.2.1.51"/>
    </reaction>
</comment>
<dbReference type="InterPro" id="IPR002912">
    <property type="entry name" value="ACT_dom"/>
</dbReference>
<dbReference type="InterPro" id="IPR002701">
    <property type="entry name" value="CM_II_prokaryot"/>
</dbReference>
<keyword evidence="24" id="KW-1185">Reference proteome</keyword>
<evidence type="ECO:0000256" key="5">
    <source>
        <dbReference type="ARBA" id="ARBA00004817"/>
    </source>
</evidence>
<dbReference type="SMART" id="SM00830">
    <property type="entry name" value="CM_2"/>
    <property type="match status" value="1"/>
</dbReference>
<evidence type="ECO:0000259" key="20">
    <source>
        <dbReference type="PROSITE" id="PS51168"/>
    </source>
</evidence>
<dbReference type="EMBL" id="CP016786">
    <property type="protein sequence ID" value="ASW43507.1"/>
    <property type="molecule type" value="Genomic_DNA"/>
</dbReference>
<dbReference type="Pfam" id="PF01817">
    <property type="entry name" value="CM_2"/>
    <property type="match status" value="1"/>
</dbReference>
<dbReference type="SUPFAM" id="SSF48600">
    <property type="entry name" value="Chorismate mutase II"/>
    <property type="match status" value="1"/>
</dbReference>
<comment type="catalytic activity">
    <reaction evidence="1">
        <text>chorismate = prephenate</text>
        <dbReference type="Rhea" id="RHEA:13897"/>
        <dbReference type="ChEBI" id="CHEBI:29748"/>
        <dbReference type="ChEBI" id="CHEBI:29934"/>
        <dbReference type="EC" id="5.4.99.5"/>
    </reaction>
</comment>
<dbReference type="NCBIfam" id="NF008865">
    <property type="entry name" value="PRK11898.1"/>
    <property type="match status" value="1"/>
</dbReference>
<evidence type="ECO:0000256" key="12">
    <source>
        <dbReference type="ARBA" id="ARBA00023222"/>
    </source>
</evidence>
<evidence type="ECO:0000256" key="15">
    <source>
        <dbReference type="ARBA" id="ARBA00023268"/>
    </source>
</evidence>
<evidence type="ECO:0000256" key="19">
    <source>
        <dbReference type="PIRSR" id="PIRSR001500-2"/>
    </source>
</evidence>
<evidence type="ECO:0000256" key="8">
    <source>
        <dbReference type="ARBA" id="ARBA00021872"/>
    </source>
</evidence>
<dbReference type="GO" id="GO:0005737">
    <property type="term" value="C:cytoplasm"/>
    <property type="evidence" value="ECO:0007669"/>
    <property type="project" value="UniProtKB-SubCell"/>
</dbReference>
<keyword evidence="10" id="KW-0028">Amino-acid biosynthesis</keyword>
<evidence type="ECO:0000259" key="21">
    <source>
        <dbReference type="PROSITE" id="PS51171"/>
    </source>
</evidence>
<reference evidence="23 24" key="1">
    <citation type="submission" date="2016-08" db="EMBL/GenBank/DDBJ databases">
        <title>Complete Genome Sequence Of The Indigo Reducing Clostridium isatidis DSM15098.</title>
        <authorList>
            <person name="Little G.T."/>
            <person name="Minton N.P."/>
        </authorList>
    </citation>
    <scope>NUCLEOTIDE SEQUENCE [LARGE SCALE GENOMIC DNA]</scope>
    <source>
        <strain evidence="23 24">DSM 15098</strain>
    </source>
</reference>
<dbReference type="RefSeq" id="WP_119865640.1">
    <property type="nucleotide sequence ID" value="NZ_CP016786.1"/>
</dbReference>